<gene>
    <name evidence="1" type="ORF">L6164_012136</name>
</gene>
<reference evidence="1 2" key="1">
    <citation type="journal article" date="2022" name="DNA Res.">
        <title>Chromosomal-level genome assembly of the orchid tree Bauhinia variegata (Leguminosae; Cercidoideae) supports the allotetraploid origin hypothesis of Bauhinia.</title>
        <authorList>
            <person name="Zhong Y."/>
            <person name="Chen Y."/>
            <person name="Zheng D."/>
            <person name="Pang J."/>
            <person name="Liu Y."/>
            <person name="Luo S."/>
            <person name="Meng S."/>
            <person name="Qian L."/>
            <person name="Wei D."/>
            <person name="Dai S."/>
            <person name="Zhou R."/>
        </authorList>
    </citation>
    <scope>NUCLEOTIDE SEQUENCE [LARGE SCALE GENOMIC DNA]</scope>
    <source>
        <strain evidence="1">BV-YZ2020</strain>
    </source>
</reference>
<organism evidence="1 2">
    <name type="scientific">Bauhinia variegata</name>
    <name type="common">Purple orchid tree</name>
    <name type="synonym">Phanera variegata</name>
    <dbReference type="NCBI Taxonomy" id="167791"/>
    <lineage>
        <taxon>Eukaryota</taxon>
        <taxon>Viridiplantae</taxon>
        <taxon>Streptophyta</taxon>
        <taxon>Embryophyta</taxon>
        <taxon>Tracheophyta</taxon>
        <taxon>Spermatophyta</taxon>
        <taxon>Magnoliopsida</taxon>
        <taxon>eudicotyledons</taxon>
        <taxon>Gunneridae</taxon>
        <taxon>Pentapetalae</taxon>
        <taxon>rosids</taxon>
        <taxon>fabids</taxon>
        <taxon>Fabales</taxon>
        <taxon>Fabaceae</taxon>
        <taxon>Cercidoideae</taxon>
        <taxon>Cercideae</taxon>
        <taxon>Bauhiniinae</taxon>
        <taxon>Bauhinia</taxon>
    </lineage>
</organism>
<proteinExistence type="predicted"/>
<comment type="caution">
    <text evidence="1">The sequence shown here is derived from an EMBL/GenBank/DDBJ whole genome shotgun (WGS) entry which is preliminary data.</text>
</comment>
<evidence type="ECO:0000313" key="2">
    <source>
        <dbReference type="Proteomes" id="UP000828941"/>
    </source>
</evidence>
<name>A0ACB9PAN6_BAUVA</name>
<keyword evidence="2" id="KW-1185">Reference proteome</keyword>
<sequence length="1393" mass="158524">MAEIGISVAAKIVEYLVDPVLRHGKYLFCAGKISRNVESTKEKLKSTWESVQKRVEEAHNRAEIVEETVQSWLNLVKSVMEEVEKLEQEMRKGCSFCRGWCPTLKGYHICKQLSKKTIIMAELTQNSEFNPFSHIAPIPDIDYFSSRDFMYFNSTKLSSQQLLWALQDDNVYMIGLYGMGGSGKTTLVKEVGKKAKHSKLFERVVFTTVSQKVDVRKIQGEIADMLDLKFAKEQDTGRARELSLRLQSRGRILVILDDVWSKLNLEDIGIPLDGRHKGYKVLLTTRRKQVCTLMDCQSTIPLNLLSKEEAWNLFQKKAYMVDDMPARLLNGVAQEVAGECKGLPIAIVAVATSLKGKSFDDWKVALHNLKVSKPMDVDEGERDAYSCLRLSYDYLKNEQAKSFFLMCSMFPEDHDIPIEELYRYGMGLGICGGVDSFEMARSNMNVVIQDLIDSSLLMHADEYFWPVSPLSSQKYNTGKFLKMHDMFRDVALWIASKERGTIMVDPTKDLNALSKDGSMKDFYAVCLWRNNMYPFPEQLDAPNLGFILINSRYQLDLSYASFEGIKELQVMAMINDFYEFRRGHVVLPQSTQCFNNLQTLRLVGQEIGDISFVVSLRRLMILDLQHSKFNALPIGLENLDELKLLDLSFCTIEKDCYEVIGKCSQLEELYLWEDATFPYEFFWNDAAFLKLQRYRLRIGNFYSSRQRTISSMKYRLLQFRDIFSRQWSPISSMNVLYLGGLNLSNSGASMKVLFRRADFVWLEGLEGCYRTVIPEMVQTVGGMKELTTLNLHSTSVIEYIIDTTTFDDDNSFLVDALFPILVHLELSKVDNLKVVCHGPPLLCILEKLESLDISECCQLNRIFSGAWKLCNLKSLKIHNCAKLTALFPMSVAQSLLLLQDIEIVLCRELNQIIIEERQSEIDAIEGEIFPNLKIFSVRSCGKLEYIFPGECNLCNLKTLNIDSCGLSTSLFSISVAGTLLMLEEVNIANCDELQCVFGEQNIGYGSSYQVKIEIVLPVLKRLRLRNLSKLGNICPENFHLKWPSLMELSFTDCVKLTTLCKYSMVGSEFRSLHSNTGSDAAIVNVSQSSNKVSAQCEKLERLKLKNLFELSFIWMDSPQILSPRFLIELEVTGCKRVKSIFSTAISKSLLELTALVISNCEELEKIIEENEEAQNLSNSQPCFPKLISLEVVQCNKLKCLFSLSTPIMLPKLEHLKISGAAQLEHPFSYRNEVGTDSMEKIMLPELRRVELEKLPNFVGISQGLKLPEMELCFIVVNECPKFAPILADKIPLHPWRTEVSLETADGQVSNEGSYIQPASTTEGEQKKIITSFVERTISAPISSFERRNTVATYCLYTKLITQMTKLATSPCTVLLETIFFRKLFRKMCSKKLI</sequence>
<protein>
    <submittedName>
        <fullName evidence="1">Uncharacterized protein</fullName>
    </submittedName>
</protein>
<accession>A0ACB9PAN6</accession>
<evidence type="ECO:0000313" key="1">
    <source>
        <dbReference type="EMBL" id="KAI4344964.1"/>
    </source>
</evidence>
<dbReference type="EMBL" id="CM039430">
    <property type="protein sequence ID" value="KAI4344964.1"/>
    <property type="molecule type" value="Genomic_DNA"/>
</dbReference>
<dbReference type="Proteomes" id="UP000828941">
    <property type="component" value="Chromosome 5"/>
</dbReference>